<dbReference type="GO" id="GO:0016567">
    <property type="term" value="P:protein ubiquitination"/>
    <property type="evidence" value="ECO:0007669"/>
    <property type="project" value="UniProtKB-UniPathway"/>
</dbReference>
<sequence>MAAGGDGVARQAELRRIEGNICFKKARLGAAIDCYTEARHLPLPSSLASPNSPRPQLRSAPTSPSTGSIGPCAISSASERLYFLLPPFLARKKQTSGIVIFVHREWAKVEEDSRRALALDYTLVKGHYLLGCALLEKEESALAIKEFEKALTLLKSVDSTYEMAEDIWQVLAKAKYLDWEKHSTERLWRMESLKSVSPWTCREACETALQEHHFLTGTLEEDSNRSDNEYSEQIKLLSEVFSQATVADTPTDVPDYLCCQITFEIFRDPVITPSGVTYERAVLVEHLHKVGNFDPVTREPLKEHQLVPNLAIKEAVQAYLKEHSWAHKLN</sequence>
<reference evidence="8" key="1">
    <citation type="journal article" date="2018" name="Nat. Genet.">
        <title>Extensive intraspecific gene order and gene structural variations between Mo17 and other maize genomes.</title>
        <authorList>
            <person name="Sun S."/>
            <person name="Zhou Y."/>
            <person name="Chen J."/>
            <person name="Shi J."/>
            <person name="Zhao H."/>
            <person name="Zhao H."/>
            <person name="Song W."/>
            <person name="Zhang M."/>
            <person name="Cui Y."/>
            <person name="Dong X."/>
            <person name="Liu H."/>
            <person name="Ma X."/>
            <person name="Jiao Y."/>
            <person name="Wang B."/>
            <person name="Wei X."/>
            <person name="Stein J.C."/>
            <person name="Glaubitz J.C."/>
            <person name="Lu F."/>
            <person name="Yu G."/>
            <person name="Liang C."/>
            <person name="Fengler K."/>
            <person name="Li B."/>
            <person name="Rafalski A."/>
            <person name="Schnable P.S."/>
            <person name="Ware D.H."/>
            <person name="Buckler E.S."/>
            <person name="Lai J."/>
        </authorList>
    </citation>
    <scope>NUCLEOTIDE SEQUENCE [LARGE SCALE GENOMIC DNA]</scope>
    <source>
        <tissue evidence="8">Seedling</tissue>
    </source>
</reference>
<dbReference type="UniPathway" id="UPA00143"/>
<evidence type="ECO:0000256" key="6">
    <source>
        <dbReference type="SAM" id="MobiDB-lite"/>
    </source>
</evidence>
<evidence type="ECO:0000256" key="3">
    <source>
        <dbReference type="ARBA" id="ARBA00022803"/>
    </source>
</evidence>
<keyword evidence="2" id="KW-0808">Transferase</keyword>
<dbReference type="ExpressionAtlas" id="A0A3L6EAJ1">
    <property type="expression patterns" value="baseline and differential"/>
</dbReference>
<evidence type="ECO:0000256" key="4">
    <source>
        <dbReference type="ARBA" id="ARBA00044534"/>
    </source>
</evidence>
<accession>A0A3L6EAJ1</accession>
<dbReference type="InterPro" id="IPR011990">
    <property type="entry name" value="TPR-like_helical_dom_sf"/>
</dbReference>
<dbReference type="Gene3D" id="1.25.40.10">
    <property type="entry name" value="Tetratricopeptide repeat domain"/>
    <property type="match status" value="1"/>
</dbReference>
<evidence type="ECO:0000313" key="8">
    <source>
        <dbReference type="EMBL" id="PWZ17956.1"/>
    </source>
</evidence>
<dbReference type="PROSITE" id="PS51698">
    <property type="entry name" value="U_BOX"/>
    <property type="match status" value="1"/>
</dbReference>
<dbReference type="AlphaFoldDB" id="A0A3L6EAJ1"/>
<evidence type="ECO:0000259" key="7">
    <source>
        <dbReference type="PROSITE" id="PS51698"/>
    </source>
</evidence>
<dbReference type="Gene3D" id="3.30.40.10">
    <property type="entry name" value="Zinc/RING finger domain, C3HC4 (zinc finger)"/>
    <property type="match status" value="1"/>
</dbReference>
<comment type="pathway">
    <text evidence="1">Protein modification; protein ubiquitination.</text>
</comment>
<dbReference type="Proteomes" id="UP000251960">
    <property type="component" value="Chromosome 6"/>
</dbReference>
<feature type="domain" description="U-box" evidence="7">
    <location>
        <begin position="252"/>
        <end position="326"/>
    </location>
</feature>
<keyword evidence="3" id="KW-0802">TPR repeat</keyword>
<dbReference type="SUPFAM" id="SSF48452">
    <property type="entry name" value="TPR-like"/>
    <property type="match status" value="1"/>
</dbReference>
<evidence type="ECO:0000256" key="1">
    <source>
        <dbReference type="ARBA" id="ARBA00004906"/>
    </source>
</evidence>
<dbReference type="PANTHER" id="PTHR46803:SF4">
    <property type="entry name" value="U-BOX DOMAIN-CONTAINING PROTEIN"/>
    <property type="match status" value="1"/>
</dbReference>
<feature type="compositionally biased region" description="Polar residues" evidence="6">
    <location>
        <begin position="59"/>
        <end position="68"/>
    </location>
</feature>
<dbReference type="SUPFAM" id="SSF57850">
    <property type="entry name" value="RING/U-box"/>
    <property type="match status" value="1"/>
</dbReference>
<proteinExistence type="predicted"/>
<dbReference type="GO" id="GO:0004842">
    <property type="term" value="F:ubiquitin-protein transferase activity"/>
    <property type="evidence" value="ECO:0007669"/>
    <property type="project" value="InterPro"/>
</dbReference>
<dbReference type="PANTHER" id="PTHR46803">
    <property type="entry name" value="E3 UBIQUITIN-PROTEIN LIGASE CHIP"/>
    <property type="match status" value="1"/>
</dbReference>
<dbReference type="EMBL" id="NCVQ01000007">
    <property type="protein sequence ID" value="PWZ17956.1"/>
    <property type="molecule type" value="Genomic_DNA"/>
</dbReference>
<evidence type="ECO:0000256" key="2">
    <source>
        <dbReference type="ARBA" id="ARBA00022679"/>
    </source>
</evidence>
<organism evidence="8">
    <name type="scientific">Zea mays</name>
    <name type="common">Maize</name>
    <dbReference type="NCBI Taxonomy" id="4577"/>
    <lineage>
        <taxon>Eukaryota</taxon>
        <taxon>Viridiplantae</taxon>
        <taxon>Streptophyta</taxon>
        <taxon>Embryophyta</taxon>
        <taxon>Tracheophyta</taxon>
        <taxon>Spermatophyta</taxon>
        <taxon>Magnoliopsida</taxon>
        <taxon>Liliopsida</taxon>
        <taxon>Poales</taxon>
        <taxon>Poaceae</taxon>
        <taxon>PACMAD clade</taxon>
        <taxon>Panicoideae</taxon>
        <taxon>Andropogonodae</taxon>
        <taxon>Andropogoneae</taxon>
        <taxon>Tripsacinae</taxon>
        <taxon>Zea</taxon>
    </lineage>
</organism>
<dbReference type="Pfam" id="PF04564">
    <property type="entry name" value="U-box"/>
    <property type="match status" value="1"/>
</dbReference>
<feature type="region of interest" description="Disordered" evidence="6">
    <location>
        <begin position="45"/>
        <end position="69"/>
    </location>
</feature>
<protein>
    <recommendedName>
        <fullName evidence="4">E3 ubiquitin-protein ligase CHIP</fullName>
    </recommendedName>
    <alternativeName>
        <fullName evidence="5">RING-type E3 ubiquitin transferase CHIP</fullName>
    </alternativeName>
</protein>
<dbReference type="InterPro" id="IPR003613">
    <property type="entry name" value="Ubox_domain"/>
</dbReference>
<evidence type="ECO:0000256" key="5">
    <source>
        <dbReference type="ARBA" id="ARBA00044543"/>
    </source>
</evidence>
<name>A0A3L6EAJ1_MAIZE</name>
<dbReference type="SMART" id="SM00504">
    <property type="entry name" value="Ubox"/>
    <property type="match status" value="1"/>
</dbReference>
<dbReference type="CDD" id="cd16654">
    <property type="entry name" value="RING-Ubox_CHIP"/>
    <property type="match status" value="1"/>
</dbReference>
<gene>
    <name evidence="8" type="primary">CHIP_1</name>
    <name evidence="8" type="ORF">Zm00014a_040252</name>
</gene>
<dbReference type="InterPro" id="IPR045202">
    <property type="entry name" value="CHIP_RING-Ubox"/>
</dbReference>
<dbReference type="InterPro" id="IPR013083">
    <property type="entry name" value="Znf_RING/FYVE/PHD"/>
</dbReference>
<comment type="caution">
    <text evidence="8">The sequence shown here is derived from an EMBL/GenBank/DDBJ whole genome shotgun (WGS) entry which is preliminary data.</text>
</comment>